<organism evidence="7 8">
    <name type="scientific">Tritonibacter scottomollicae</name>
    <name type="common">Epibacterium scottomollicae</name>
    <dbReference type="NCBI Taxonomy" id="483013"/>
    <lineage>
        <taxon>Bacteria</taxon>
        <taxon>Pseudomonadati</taxon>
        <taxon>Pseudomonadota</taxon>
        <taxon>Alphaproteobacteria</taxon>
        <taxon>Rhodobacterales</taxon>
        <taxon>Paracoccaceae</taxon>
        <taxon>Tritonibacter</taxon>
    </lineage>
</organism>
<comment type="subcellular location">
    <subcellularLocation>
        <location evidence="1">Cell membrane</location>
        <topology evidence="1">Multi-pass membrane protein</topology>
    </subcellularLocation>
</comment>
<dbReference type="PIRSF" id="PIRSF035875">
    <property type="entry name" value="RNase_BN"/>
    <property type="match status" value="1"/>
</dbReference>
<dbReference type="Proteomes" id="UP000237718">
    <property type="component" value="Unassembled WGS sequence"/>
</dbReference>
<reference evidence="7 8" key="1">
    <citation type="submission" date="2018-03" db="EMBL/GenBank/DDBJ databases">
        <title>Genomic Encyclopedia of Archaeal and Bacterial Type Strains, Phase II (KMG-II): from individual species to whole genera.</title>
        <authorList>
            <person name="Goeker M."/>
        </authorList>
    </citation>
    <scope>NUCLEOTIDE SEQUENCE [LARGE SCALE GENOMIC DNA]</scope>
    <source>
        <strain evidence="7 8">DSM 25328</strain>
    </source>
</reference>
<dbReference type="EMBL" id="PVUF01000005">
    <property type="protein sequence ID" value="PRZ47937.1"/>
    <property type="molecule type" value="Genomic_DNA"/>
</dbReference>
<comment type="caution">
    <text evidence="7">The sequence shown here is derived from an EMBL/GenBank/DDBJ whole genome shotgun (WGS) entry which is preliminary data.</text>
</comment>
<keyword evidence="3 6" id="KW-0812">Transmembrane</keyword>
<evidence type="ECO:0000256" key="1">
    <source>
        <dbReference type="ARBA" id="ARBA00004651"/>
    </source>
</evidence>
<feature type="transmembrane region" description="Helical" evidence="6">
    <location>
        <begin position="219"/>
        <end position="242"/>
    </location>
</feature>
<dbReference type="NCBIfam" id="TIGR00765">
    <property type="entry name" value="yihY_not_rbn"/>
    <property type="match status" value="1"/>
</dbReference>
<evidence type="ECO:0000256" key="5">
    <source>
        <dbReference type="ARBA" id="ARBA00023136"/>
    </source>
</evidence>
<proteinExistence type="predicted"/>
<evidence type="ECO:0000313" key="8">
    <source>
        <dbReference type="Proteomes" id="UP000237718"/>
    </source>
</evidence>
<evidence type="ECO:0000256" key="2">
    <source>
        <dbReference type="ARBA" id="ARBA00022475"/>
    </source>
</evidence>
<dbReference type="AlphaFoldDB" id="A0A2T1AHB2"/>
<feature type="transmembrane region" description="Helical" evidence="6">
    <location>
        <begin position="139"/>
        <end position="166"/>
    </location>
</feature>
<sequence length="287" mass="30958">MAAGRRSMQAFKILRRAVARFNNKNAWVLSSHIAMSMMMALFPFVLFTVALSGAIASLFSHRVVVGDVVDLVFGSWPPSVAEPITREVYAVLETSGTGLMTLGGVFALYFASNGVDAIRVSLLRAYGQDETRPFWKHRLISLGLVVMGGAGLLLAAVFELFLPLGARFVARFFPDLDFLRGWENGTNGLVVAVVPVAAVFLYHLVLLPRRASLLHIMPGAVFTLLLWWGAGAGFALYVSSFASYSATYAGLAGAMAALIFLYLNAAILILGAEINGVLQTDRYADKG</sequence>
<dbReference type="GO" id="GO:0005886">
    <property type="term" value="C:plasma membrane"/>
    <property type="evidence" value="ECO:0007669"/>
    <property type="project" value="UniProtKB-SubCell"/>
</dbReference>
<dbReference type="RefSeq" id="WP_106163625.1">
    <property type="nucleotide sequence ID" value="NZ_JBLWVM010000020.1"/>
</dbReference>
<keyword evidence="5 6" id="KW-0472">Membrane</keyword>
<evidence type="ECO:0000256" key="4">
    <source>
        <dbReference type="ARBA" id="ARBA00022989"/>
    </source>
</evidence>
<evidence type="ECO:0000256" key="3">
    <source>
        <dbReference type="ARBA" id="ARBA00022692"/>
    </source>
</evidence>
<dbReference type="PANTHER" id="PTHR30213">
    <property type="entry name" value="INNER MEMBRANE PROTEIN YHJD"/>
    <property type="match status" value="1"/>
</dbReference>
<protein>
    <submittedName>
        <fullName evidence="7">Membrane protein</fullName>
    </submittedName>
</protein>
<feature type="transmembrane region" description="Helical" evidence="6">
    <location>
        <begin position="186"/>
        <end position="207"/>
    </location>
</feature>
<keyword evidence="4 6" id="KW-1133">Transmembrane helix</keyword>
<dbReference type="Pfam" id="PF03631">
    <property type="entry name" value="Virul_fac_BrkB"/>
    <property type="match status" value="1"/>
</dbReference>
<dbReference type="PANTHER" id="PTHR30213:SF0">
    <property type="entry name" value="UPF0761 MEMBRANE PROTEIN YIHY"/>
    <property type="match status" value="1"/>
</dbReference>
<evidence type="ECO:0000313" key="7">
    <source>
        <dbReference type="EMBL" id="PRZ47937.1"/>
    </source>
</evidence>
<evidence type="ECO:0000256" key="6">
    <source>
        <dbReference type="SAM" id="Phobius"/>
    </source>
</evidence>
<name>A0A2T1AHB2_TRISK</name>
<gene>
    <name evidence="7" type="ORF">CLV89_105160</name>
</gene>
<dbReference type="OrthoDB" id="7163777at2"/>
<keyword evidence="2" id="KW-1003">Cell membrane</keyword>
<feature type="transmembrane region" description="Helical" evidence="6">
    <location>
        <begin position="248"/>
        <end position="272"/>
    </location>
</feature>
<feature type="transmembrane region" description="Helical" evidence="6">
    <location>
        <begin position="99"/>
        <end position="118"/>
    </location>
</feature>
<accession>A0A2T1AHB2</accession>
<dbReference type="InterPro" id="IPR017039">
    <property type="entry name" value="Virul_fac_BrkB"/>
</dbReference>